<keyword evidence="6 8" id="KW-1133">Transmembrane helix</keyword>
<keyword evidence="4" id="KW-1003">Cell membrane</keyword>
<dbReference type="InterPro" id="IPR018043">
    <property type="entry name" value="Na/Gal_symport_CS"/>
</dbReference>
<evidence type="ECO:0000256" key="3">
    <source>
        <dbReference type="ARBA" id="ARBA00022448"/>
    </source>
</evidence>
<dbReference type="CDD" id="cd17332">
    <property type="entry name" value="MFS_MelB_like"/>
    <property type="match status" value="1"/>
</dbReference>
<dbReference type="InterPro" id="IPR039672">
    <property type="entry name" value="MFS_2"/>
</dbReference>
<evidence type="ECO:0000313" key="10">
    <source>
        <dbReference type="Proteomes" id="UP001642464"/>
    </source>
</evidence>
<feature type="transmembrane region" description="Helical" evidence="8">
    <location>
        <begin position="299"/>
        <end position="317"/>
    </location>
</feature>
<evidence type="ECO:0000313" key="9">
    <source>
        <dbReference type="EMBL" id="CAK9013420.1"/>
    </source>
</evidence>
<comment type="subcellular location">
    <subcellularLocation>
        <location evidence="1">Cell membrane</location>
        <topology evidence="1">Multi-pass membrane protein</topology>
    </subcellularLocation>
</comment>
<keyword evidence="5 8" id="KW-0812">Transmembrane</keyword>
<evidence type="ECO:0000256" key="8">
    <source>
        <dbReference type="SAM" id="Phobius"/>
    </source>
</evidence>
<reference evidence="9 10" key="1">
    <citation type="submission" date="2024-02" db="EMBL/GenBank/DDBJ databases">
        <authorList>
            <person name="Chen Y."/>
            <person name="Shah S."/>
            <person name="Dougan E. K."/>
            <person name="Thang M."/>
            <person name="Chan C."/>
        </authorList>
    </citation>
    <scope>NUCLEOTIDE SEQUENCE [LARGE SCALE GENOMIC DNA]</scope>
</reference>
<feature type="transmembrane region" description="Helical" evidence="8">
    <location>
        <begin position="363"/>
        <end position="387"/>
    </location>
</feature>
<feature type="transmembrane region" description="Helical" evidence="8">
    <location>
        <begin position="83"/>
        <end position="101"/>
    </location>
</feature>
<dbReference type="Pfam" id="PF13347">
    <property type="entry name" value="MFS_2"/>
    <property type="match status" value="1"/>
</dbReference>
<dbReference type="EMBL" id="CAXAMM010007147">
    <property type="protein sequence ID" value="CAK9013420.1"/>
    <property type="molecule type" value="Genomic_DNA"/>
</dbReference>
<evidence type="ECO:0000256" key="1">
    <source>
        <dbReference type="ARBA" id="ARBA00004651"/>
    </source>
</evidence>
<evidence type="ECO:0000256" key="4">
    <source>
        <dbReference type="ARBA" id="ARBA00022475"/>
    </source>
</evidence>
<feature type="transmembrane region" description="Helical" evidence="8">
    <location>
        <begin position="233"/>
        <end position="256"/>
    </location>
</feature>
<dbReference type="PROSITE" id="PS00872">
    <property type="entry name" value="NA_GALACTOSIDE_SYMP"/>
    <property type="match status" value="1"/>
</dbReference>
<organism evidence="9 10">
    <name type="scientific">Durusdinium trenchii</name>
    <dbReference type="NCBI Taxonomy" id="1381693"/>
    <lineage>
        <taxon>Eukaryota</taxon>
        <taxon>Sar</taxon>
        <taxon>Alveolata</taxon>
        <taxon>Dinophyceae</taxon>
        <taxon>Suessiales</taxon>
        <taxon>Symbiodiniaceae</taxon>
        <taxon>Durusdinium</taxon>
    </lineage>
</organism>
<proteinExistence type="inferred from homology"/>
<keyword evidence="10" id="KW-1185">Reference proteome</keyword>
<dbReference type="InterPro" id="IPR036259">
    <property type="entry name" value="MFS_trans_sf"/>
</dbReference>
<evidence type="ECO:0000256" key="2">
    <source>
        <dbReference type="ARBA" id="ARBA00008335"/>
    </source>
</evidence>
<feature type="transmembrane region" description="Helical" evidence="8">
    <location>
        <begin position="113"/>
        <end position="132"/>
    </location>
</feature>
<dbReference type="PANTHER" id="PTHR11328:SF24">
    <property type="entry name" value="MAJOR FACILITATOR SUPERFAMILY (MFS) PROFILE DOMAIN-CONTAINING PROTEIN"/>
    <property type="match status" value="1"/>
</dbReference>
<protein>
    <submittedName>
        <fullName evidence="9">Major facilitator superfamily domain-containing protein 2B (HMfsd2b)</fullName>
    </submittedName>
</protein>
<sequence>MTVDEEKLSLKTKILLALGQSVEGIWITVGGYYLNKFFLETCCIEPALVGLIQLGVGLFDAFNDTLIGALSDKTNTRWGRRRPWLLFGGPFLAAAYVAVWNTLPLRTPQGLKMLYYTLAFMSVSVGLTSVRVQMSALLPELTSDYNERMNASGFIVVGVNAIGLTFAILHTVIVGTDNEPSSFMESAAVCAAAILIFTWTVFCGIKERYEPPAVPIPSPGILTELALAARNKAFLYVTLMYLAGPTAVTLTQTNIALFCKYVLQDESILLLLLPVVQGTALLTIPLWVLIGNKTSKRHVYFAGGSLLALSMVALNFVNSRSAAIVLGVLIGISLAVPYLVPVSMLPDVVEEDEERTGRRREGILAGLFTTALKLSVTAGSVLTNLFLEQAGYVAPSSSCTDEGDVLVIEADSQPEAVLQVMRWLVGPIPALFIVLAMFAAWRFPITPAVHAERVARRAAAAASASKATLEATGEAPAELEVVKVPHCDTRMSL</sequence>
<feature type="transmembrane region" description="Helical" evidence="8">
    <location>
        <begin position="423"/>
        <end position="443"/>
    </location>
</feature>
<keyword evidence="3" id="KW-0813">Transport</keyword>
<gene>
    <name evidence="9" type="ORF">SCF082_LOCUS11925</name>
</gene>
<comment type="similarity">
    <text evidence="2">Belongs to the major facilitator superfamily.</text>
</comment>
<feature type="transmembrane region" description="Helical" evidence="8">
    <location>
        <begin position="153"/>
        <end position="174"/>
    </location>
</feature>
<name>A0ABP0JG86_9DINO</name>
<feature type="transmembrane region" description="Helical" evidence="8">
    <location>
        <begin position="323"/>
        <end position="342"/>
    </location>
</feature>
<feature type="transmembrane region" description="Helical" evidence="8">
    <location>
        <begin position="268"/>
        <end position="290"/>
    </location>
</feature>
<feature type="transmembrane region" description="Helical" evidence="8">
    <location>
        <begin position="186"/>
        <end position="205"/>
    </location>
</feature>
<comment type="caution">
    <text evidence="9">The sequence shown here is derived from an EMBL/GenBank/DDBJ whole genome shotgun (WGS) entry which is preliminary data.</text>
</comment>
<dbReference type="SUPFAM" id="SSF103473">
    <property type="entry name" value="MFS general substrate transporter"/>
    <property type="match status" value="1"/>
</dbReference>
<evidence type="ECO:0000256" key="6">
    <source>
        <dbReference type="ARBA" id="ARBA00022989"/>
    </source>
</evidence>
<evidence type="ECO:0000256" key="7">
    <source>
        <dbReference type="ARBA" id="ARBA00023136"/>
    </source>
</evidence>
<dbReference type="PANTHER" id="PTHR11328">
    <property type="entry name" value="MAJOR FACILITATOR SUPERFAMILY DOMAIN-CONTAINING PROTEIN"/>
    <property type="match status" value="1"/>
</dbReference>
<dbReference type="Proteomes" id="UP001642464">
    <property type="component" value="Unassembled WGS sequence"/>
</dbReference>
<accession>A0ABP0JG86</accession>
<keyword evidence="7 8" id="KW-0472">Membrane</keyword>
<evidence type="ECO:0000256" key="5">
    <source>
        <dbReference type="ARBA" id="ARBA00022692"/>
    </source>
</evidence>
<dbReference type="Gene3D" id="1.20.1250.20">
    <property type="entry name" value="MFS general substrate transporter like domains"/>
    <property type="match status" value="2"/>
</dbReference>